<feature type="signal peptide" evidence="1">
    <location>
        <begin position="1"/>
        <end position="24"/>
    </location>
</feature>
<evidence type="ECO:0008006" key="4">
    <source>
        <dbReference type="Google" id="ProtNLM"/>
    </source>
</evidence>
<keyword evidence="3" id="KW-1185">Reference proteome</keyword>
<dbReference type="PROSITE" id="PS51257">
    <property type="entry name" value="PROKAR_LIPOPROTEIN"/>
    <property type="match status" value="1"/>
</dbReference>
<dbReference type="InParanoid" id="A0A397S4V2"/>
<dbReference type="AlphaFoldDB" id="A0A397S4V2"/>
<sequence length="504" mass="59398">MKNRFIGLCLIGASVLALSSCGEASDTFGYQKEVVDGYYTYDATFQNGVKKSYKLNQDCNAAVIGNCLVCSYFDGGFLTRTVLDIENNRFTEYCTNIHSVTESSIGTYDKSNVYKIVVDVEDGNIDRWLKENSSYLFLIEDEFNDLKYSYTVTEYDLKDGEWEEDTLSTIKHECLYDTNGNKITQIDLDYGSYSKQDFTYNDNNKIEKIVHSYDSYGTGEYTLRNVVDFTYDSSLNLIRKDYKDKNGELETYHEYTYDSNNNLLNEKYYSWGIELDSDFSYEYDDDNHLILETMKYTSNQKMAQQLCWTSSRPIDCKKEYRYEQDKLVYEHDTYYYLEFGGDILSEDEYYYHDNGKEHISSNRSRGTKNVYEYDDLNRIISESEYFYDDNDVDVFYGKRIYTYKENSNLILSESYKNESGTDLVIDYTYDSFNNLLEKKESYRDNGLSNESYKEVYGYDSNGLVVKYEEYYRNGLAMELFYSFEWNYEGTNFISYTEVSNPIKH</sequence>
<proteinExistence type="predicted"/>
<organism evidence="2 3">
    <name type="scientific">Anaeroplasma bactoclasticum</name>
    <dbReference type="NCBI Taxonomy" id="2088"/>
    <lineage>
        <taxon>Bacteria</taxon>
        <taxon>Bacillati</taxon>
        <taxon>Mycoplasmatota</taxon>
        <taxon>Mollicutes</taxon>
        <taxon>Anaeroplasmatales</taxon>
        <taxon>Anaeroplasmataceae</taxon>
        <taxon>Anaeroplasma</taxon>
    </lineage>
</organism>
<dbReference type="OrthoDB" id="232855at2"/>
<dbReference type="RefSeq" id="WP_119016039.1">
    <property type="nucleotide sequence ID" value="NZ_QXEV01000007.1"/>
</dbReference>
<keyword evidence="1" id="KW-0732">Signal</keyword>
<comment type="caution">
    <text evidence="2">The sequence shown here is derived from an EMBL/GenBank/DDBJ whole genome shotgun (WGS) entry which is preliminary data.</text>
</comment>
<dbReference type="Proteomes" id="UP000266506">
    <property type="component" value="Unassembled WGS sequence"/>
</dbReference>
<accession>A0A397S4V2</accession>
<reference evidence="2 3" key="1">
    <citation type="submission" date="2018-08" db="EMBL/GenBank/DDBJ databases">
        <title>Genomic Encyclopedia of Archaeal and Bacterial Type Strains, Phase II (KMG-II): from individual species to whole genera.</title>
        <authorList>
            <person name="Goeker M."/>
        </authorList>
    </citation>
    <scope>NUCLEOTIDE SEQUENCE [LARGE SCALE GENOMIC DNA]</scope>
    <source>
        <strain evidence="2 3">ATCC 27112</strain>
    </source>
</reference>
<protein>
    <recommendedName>
        <fullName evidence="4">YD repeat-containing protein</fullName>
    </recommendedName>
</protein>
<feature type="chain" id="PRO_5017239844" description="YD repeat-containing protein" evidence="1">
    <location>
        <begin position="25"/>
        <end position="504"/>
    </location>
</feature>
<dbReference type="Gene3D" id="2.180.10.10">
    <property type="entry name" value="RHS repeat-associated core"/>
    <property type="match status" value="1"/>
</dbReference>
<evidence type="ECO:0000313" key="3">
    <source>
        <dbReference type="Proteomes" id="UP000266506"/>
    </source>
</evidence>
<evidence type="ECO:0000313" key="2">
    <source>
        <dbReference type="EMBL" id="RIA77731.1"/>
    </source>
</evidence>
<gene>
    <name evidence="2" type="ORF">EI71_00884</name>
</gene>
<evidence type="ECO:0000256" key="1">
    <source>
        <dbReference type="SAM" id="SignalP"/>
    </source>
</evidence>
<dbReference type="EMBL" id="QXEV01000007">
    <property type="protein sequence ID" value="RIA77731.1"/>
    <property type="molecule type" value="Genomic_DNA"/>
</dbReference>
<name>A0A397S4V2_9MOLU</name>